<reference evidence="1 2" key="1">
    <citation type="journal article" date="2018" name="Sci. Rep.">
        <title>Genomic signatures of local adaptation to the degree of environmental predictability in rotifers.</title>
        <authorList>
            <person name="Franch-Gras L."/>
            <person name="Hahn C."/>
            <person name="Garcia-Roger E.M."/>
            <person name="Carmona M.J."/>
            <person name="Serra M."/>
            <person name="Gomez A."/>
        </authorList>
    </citation>
    <scope>NUCLEOTIDE SEQUENCE [LARGE SCALE GENOMIC DNA]</scope>
    <source>
        <strain evidence="1">HYR1</strain>
    </source>
</reference>
<evidence type="ECO:0000313" key="1">
    <source>
        <dbReference type="EMBL" id="RNA16390.1"/>
    </source>
</evidence>
<organism evidence="1 2">
    <name type="scientific">Brachionus plicatilis</name>
    <name type="common">Marine rotifer</name>
    <name type="synonym">Brachionus muelleri</name>
    <dbReference type="NCBI Taxonomy" id="10195"/>
    <lineage>
        <taxon>Eukaryota</taxon>
        <taxon>Metazoa</taxon>
        <taxon>Spiralia</taxon>
        <taxon>Gnathifera</taxon>
        <taxon>Rotifera</taxon>
        <taxon>Eurotatoria</taxon>
        <taxon>Monogononta</taxon>
        <taxon>Pseudotrocha</taxon>
        <taxon>Ploima</taxon>
        <taxon>Brachionidae</taxon>
        <taxon>Brachionus</taxon>
    </lineage>
</organism>
<name>A0A3M7QYF0_BRAPC</name>
<accession>A0A3M7QYF0</accession>
<dbReference type="Proteomes" id="UP000276133">
    <property type="component" value="Unassembled WGS sequence"/>
</dbReference>
<gene>
    <name evidence="1" type="ORF">BpHYR1_054614</name>
</gene>
<dbReference type="EMBL" id="REGN01004715">
    <property type="protein sequence ID" value="RNA16390.1"/>
    <property type="molecule type" value="Genomic_DNA"/>
</dbReference>
<evidence type="ECO:0000313" key="2">
    <source>
        <dbReference type="Proteomes" id="UP000276133"/>
    </source>
</evidence>
<dbReference type="AlphaFoldDB" id="A0A3M7QYF0"/>
<comment type="caution">
    <text evidence="1">The sequence shown here is derived from an EMBL/GenBank/DDBJ whole genome shotgun (WGS) entry which is preliminary data.</text>
</comment>
<keyword evidence="2" id="KW-1185">Reference proteome</keyword>
<sequence length="70" mass="8348">MKLLMMDLENESISNIIKICSMTVLRLDFNPMISFSYKLNFFVVEPRVLKLIEIPEIIFGYNFEHFPNLF</sequence>
<proteinExistence type="predicted"/>
<protein>
    <submittedName>
        <fullName evidence="1">Uncharacterized protein</fullName>
    </submittedName>
</protein>